<reference evidence="1" key="1">
    <citation type="journal article" date="2014" name="Front. Microbiol.">
        <title>High frequency of phylogenetically diverse reductive dehalogenase-homologous genes in deep subseafloor sedimentary metagenomes.</title>
        <authorList>
            <person name="Kawai M."/>
            <person name="Futagami T."/>
            <person name="Toyoda A."/>
            <person name="Takaki Y."/>
            <person name="Nishi S."/>
            <person name="Hori S."/>
            <person name="Arai W."/>
            <person name="Tsubouchi T."/>
            <person name="Morono Y."/>
            <person name="Uchiyama I."/>
            <person name="Ito T."/>
            <person name="Fujiyama A."/>
            <person name="Inagaki F."/>
            <person name="Takami H."/>
        </authorList>
    </citation>
    <scope>NUCLEOTIDE SEQUENCE</scope>
    <source>
        <strain evidence="1">Expedition CK06-06</strain>
    </source>
</reference>
<gene>
    <name evidence="1" type="ORF">S12H4_43213</name>
</gene>
<dbReference type="EMBL" id="BARW01026505">
    <property type="protein sequence ID" value="GAJ06186.1"/>
    <property type="molecule type" value="Genomic_DNA"/>
</dbReference>
<evidence type="ECO:0000313" key="1">
    <source>
        <dbReference type="EMBL" id="GAJ06186.1"/>
    </source>
</evidence>
<organism evidence="1">
    <name type="scientific">marine sediment metagenome</name>
    <dbReference type="NCBI Taxonomy" id="412755"/>
    <lineage>
        <taxon>unclassified sequences</taxon>
        <taxon>metagenomes</taxon>
        <taxon>ecological metagenomes</taxon>
    </lineage>
</organism>
<dbReference type="AlphaFoldDB" id="X1V200"/>
<sequence length="138" mass="15539">MGALDSQAECLAALDGNYSDAQTRILYCLSKESEAYTHYMAGEVLPCLYDTLFAISHLSAAMTWLTYQTTDNPKSADLLYYLDNYAGVSWKAIVEAWSADDFEGAGITIAFIDRMRQLIWDEPFNVIWAAKPEEQETK</sequence>
<comment type="caution">
    <text evidence="1">The sequence shown here is derived from an EMBL/GenBank/DDBJ whole genome shotgun (WGS) entry which is preliminary data.</text>
</comment>
<protein>
    <submittedName>
        <fullName evidence="1">Uncharacterized protein</fullName>
    </submittedName>
</protein>
<proteinExistence type="predicted"/>
<accession>X1V200</accession>
<name>X1V200_9ZZZZ</name>